<evidence type="ECO:0000256" key="1">
    <source>
        <dbReference type="ARBA" id="ARBA00004496"/>
    </source>
</evidence>
<feature type="DNA-binding region" description="OmpR/PhoB-type" evidence="9">
    <location>
        <begin position="144"/>
        <end position="243"/>
    </location>
</feature>
<dbReference type="PANTHER" id="PTHR48111:SF1">
    <property type="entry name" value="TWO-COMPONENT RESPONSE REGULATOR ORR33"/>
    <property type="match status" value="1"/>
</dbReference>
<dbReference type="SMART" id="SM00448">
    <property type="entry name" value="REC"/>
    <property type="match status" value="1"/>
</dbReference>
<dbReference type="SUPFAM" id="SSF52172">
    <property type="entry name" value="CheY-like"/>
    <property type="match status" value="1"/>
</dbReference>
<dbReference type="EMBL" id="PVMZ01000002">
    <property type="protein sequence ID" value="PRX24307.1"/>
    <property type="molecule type" value="Genomic_DNA"/>
</dbReference>
<dbReference type="InterPro" id="IPR036388">
    <property type="entry name" value="WH-like_DNA-bd_sf"/>
</dbReference>
<dbReference type="InterPro" id="IPR001789">
    <property type="entry name" value="Sig_transdc_resp-reg_receiver"/>
</dbReference>
<dbReference type="Pfam" id="PF00486">
    <property type="entry name" value="Trans_reg_C"/>
    <property type="match status" value="1"/>
</dbReference>
<evidence type="ECO:0000256" key="2">
    <source>
        <dbReference type="ARBA" id="ARBA00022490"/>
    </source>
</evidence>
<dbReference type="CDD" id="cd17574">
    <property type="entry name" value="REC_OmpR"/>
    <property type="match status" value="1"/>
</dbReference>
<gene>
    <name evidence="12" type="ORF">CLV67_10282</name>
</gene>
<dbReference type="FunFam" id="3.40.50.2300:FF:000021">
    <property type="entry name" value="Two-component system response regulator KdpE"/>
    <property type="match status" value="1"/>
</dbReference>
<dbReference type="GO" id="GO:0045893">
    <property type="term" value="P:positive regulation of DNA-templated transcription"/>
    <property type="evidence" value="ECO:0007669"/>
    <property type="project" value="UniProtKB-ARBA"/>
</dbReference>
<dbReference type="PROSITE" id="PS51755">
    <property type="entry name" value="OMPR_PHOB"/>
    <property type="match status" value="1"/>
</dbReference>
<evidence type="ECO:0000256" key="3">
    <source>
        <dbReference type="ARBA" id="ARBA00022553"/>
    </source>
</evidence>
<dbReference type="InterPro" id="IPR001867">
    <property type="entry name" value="OmpR/PhoB-type_DNA-bd"/>
</dbReference>
<evidence type="ECO:0000256" key="7">
    <source>
        <dbReference type="ARBA" id="ARBA00023163"/>
    </source>
</evidence>
<sequence length="248" mass="27539">MPEQGASTGWGQGEQTMSRLLVVEDDPDIALALRLLFSRAGYEVAHAADGRSGLKEAYAEHPDLVVLDVGLPEMDGWQVLERLRDVSDVPVLVLTAHGQEAEKVRGLRGGADDYLTKPFANNELLARVEALLRRSSSGQNSWASQVYDDGLVHLDPTKRRVYVKGEEKRLTPTEFRLLNALVRHAGAVLSPNQLLTQAWDDPTGIGQERVKFAVLRLRRKLGWSDPDESPIESVRGFGYRYRRPGGES</sequence>
<evidence type="ECO:0000256" key="9">
    <source>
        <dbReference type="PROSITE-ProRule" id="PRU01091"/>
    </source>
</evidence>
<keyword evidence="2" id="KW-0963">Cytoplasm</keyword>
<dbReference type="GO" id="GO:0000156">
    <property type="term" value="F:phosphorelay response regulator activity"/>
    <property type="evidence" value="ECO:0007669"/>
    <property type="project" value="TreeGrafter"/>
</dbReference>
<dbReference type="PROSITE" id="PS50110">
    <property type="entry name" value="RESPONSE_REGULATORY"/>
    <property type="match status" value="1"/>
</dbReference>
<dbReference type="SUPFAM" id="SSF46894">
    <property type="entry name" value="C-terminal effector domain of the bipartite response regulators"/>
    <property type="match status" value="1"/>
</dbReference>
<keyword evidence="4" id="KW-0902">Two-component regulatory system</keyword>
<evidence type="ECO:0000259" key="10">
    <source>
        <dbReference type="PROSITE" id="PS50110"/>
    </source>
</evidence>
<dbReference type="Pfam" id="PF00072">
    <property type="entry name" value="Response_reg"/>
    <property type="match status" value="1"/>
</dbReference>
<name>A0A2T0KLE8_9ACTN</name>
<dbReference type="PANTHER" id="PTHR48111">
    <property type="entry name" value="REGULATOR OF RPOS"/>
    <property type="match status" value="1"/>
</dbReference>
<protein>
    <submittedName>
        <fullName evidence="12">DNA-binding response OmpR family regulator</fullName>
    </submittedName>
</protein>
<dbReference type="AlphaFoldDB" id="A0A2T0KLE8"/>
<proteinExistence type="predicted"/>
<dbReference type="Gene3D" id="3.40.50.2300">
    <property type="match status" value="1"/>
</dbReference>
<accession>A0A2T0KLE8</accession>
<evidence type="ECO:0000256" key="6">
    <source>
        <dbReference type="ARBA" id="ARBA00023125"/>
    </source>
</evidence>
<feature type="domain" description="OmpR/PhoB-type" evidence="11">
    <location>
        <begin position="144"/>
        <end position="243"/>
    </location>
</feature>
<keyword evidence="13" id="KW-1185">Reference proteome</keyword>
<organism evidence="12 13">
    <name type="scientific">Actinoplanes italicus</name>
    <dbReference type="NCBI Taxonomy" id="113567"/>
    <lineage>
        <taxon>Bacteria</taxon>
        <taxon>Bacillati</taxon>
        <taxon>Actinomycetota</taxon>
        <taxon>Actinomycetes</taxon>
        <taxon>Micromonosporales</taxon>
        <taxon>Micromonosporaceae</taxon>
        <taxon>Actinoplanes</taxon>
    </lineage>
</organism>
<dbReference type="Proteomes" id="UP000239415">
    <property type="component" value="Unassembled WGS sequence"/>
</dbReference>
<dbReference type="GO" id="GO:0000987">
    <property type="term" value="F:cis-regulatory region sequence-specific DNA binding"/>
    <property type="evidence" value="ECO:0007669"/>
    <property type="project" value="UniProtKB-ARBA"/>
</dbReference>
<keyword evidence="7" id="KW-0804">Transcription</keyword>
<keyword evidence="6 9" id="KW-0238">DNA-binding</keyword>
<comment type="caution">
    <text evidence="12">The sequence shown here is derived from an EMBL/GenBank/DDBJ whole genome shotgun (WGS) entry which is preliminary data.</text>
</comment>
<dbReference type="SMART" id="SM00862">
    <property type="entry name" value="Trans_reg_C"/>
    <property type="match status" value="1"/>
</dbReference>
<feature type="modified residue" description="4-aspartylphosphate" evidence="8">
    <location>
        <position position="68"/>
    </location>
</feature>
<feature type="domain" description="Response regulatory" evidence="10">
    <location>
        <begin position="19"/>
        <end position="132"/>
    </location>
</feature>
<evidence type="ECO:0000259" key="11">
    <source>
        <dbReference type="PROSITE" id="PS51755"/>
    </source>
</evidence>
<dbReference type="GO" id="GO:0005829">
    <property type="term" value="C:cytosol"/>
    <property type="evidence" value="ECO:0007669"/>
    <property type="project" value="TreeGrafter"/>
</dbReference>
<evidence type="ECO:0000313" key="12">
    <source>
        <dbReference type="EMBL" id="PRX24307.1"/>
    </source>
</evidence>
<dbReference type="GO" id="GO:0032993">
    <property type="term" value="C:protein-DNA complex"/>
    <property type="evidence" value="ECO:0007669"/>
    <property type="project" value="TreeGrafter"/>
</dbReference>
<dbReference type="InterPro" id="IPR016032">
    <property type="entry name" value="Sig_transdc_resp-reg_C-effctor"/>
</dbReference>
<evidence type="ECO:0000256" key="8">
    <source>
        <dbReference type="PROSITE-ProRule" id="PRU00169"/>
    </source>
</evidence>
<evidence type="ECO:0000313" key="13">
    <source>
        <dbReference type="Proteomes" id="UP000239415"/>
    </source>
</evidence>
<dbReference type="Gene3D" id="1.10.10.10">
    <property type="entry name" value="Winged helix-like DNA-binding domain superfamily/Winged helix DNA-binding domain"/>
    <property type="match status" value="1"/>
</dbReference>
<dbReference type="InterPro" id="IPR011006">
    <property type="entry name" value="CheY-like_superfamily"/>
</dbReference>
<evidence type="ECO:0000256" key="5">
    <source>
        <dbReference type="ARBA" id="ARBA00023015"/>
    </source>
</evidence>
<comment type="subcellular location">
    <subcellularLocation>
        <location evidence="1">Cytoplasm</location>
    </subcellularLocation>
</comment>
<keyword evidence="3 8" id="KW-0597">Phosphoprotein</keyword>
<evidence type="ECO:0000256" key="4">
    <source>
        <dbReference type="ARBA" id="ARBA00023012"/>
    </source>
</evidence>
<keyword evidence="5" id="KW-0805">Transcription regulation</keyword>
<dbReference type="InterPro" id="IPR039420">
    <property type="entry name" value="WalR-like"/>
</dbReference>
<dbReference type="Gene3D" id="6.10.250.690">
    <property type="match status" value="1"/>
</dbReference>
<dbReference type="CDD" id="cd00383">
    <property type="entry name" value="trans_reg_C"/>
    <property type="match status" value="1"/>
</dbReference>
<reference evidence="12 13" key="1">
    <citation type="submission" date="2018-03" db="EMBL/GenBank/DDBJ databases">
        <title>Genomic Encyclopedia of Archaeal and Bacterial Type Strains, Phase II (KMG-II): from individual species to whole genera.</title>
        <authorList>
            <person name="Goeker M."/>
        </authorList>
    </citation>
    <scope>NUCLEOTIDE SEQUENCE [LARGE SCALE GENOMIC DNA]</scope>
    <source>
        <strain evidence="12 13">DSM 43146</strain>
    </source>
</reference>
<dbReference type="GO" id="GO:0042802">
    <property type="term" value="F:identical protein binding"/>
    <property type="evidence" value="ECO:0007669"/>
    <property type="project" value="UniProtKB-ARBA"/>
</dbReference>